<name>A0ABP3H9Y0_9ACTN</name>
<gene>
    <name evidence="2" type="ORF">GCM10010151_64670</name>
</gene>
<protein>
    <submittedName>
        <fullName evidence="2">Uncharacterized protein</fullName>
    </submittedName>
</protein>
<evidence type="ECO:0000313" key="2">
    <source>
        <dbReference type="EMBL" id="GAA0365806.1"/>
    </source>
</evidence>
<proteinExistence type="predicted"/>
<organism evidence="2 3">
    <name type="scientific">Actinoallomurus spadix</name>
    <dbReference type="NCBI Taxonomy" id="79912"/>
    <lineage>
        <taxon>Bacteria</taxon>
        <taxon>Bacillati</taxon>
        <taxon>Actinomycetota</taxon>
        <taxon>Actinomycetes</taxon>
        <taxon>Streptosporangiales</taxon>
        <taxon>Thermomonosporaceae</taxon>
        <taxon>Actinoallomurus</taxon>
    </lineage>
</organism>
<dbReference type="Proteomes" id="UP001501822">
    <property type="component" value="Unassembled WGS sequence"/>
</dbReference>
<evidence type="ECO:0000313" key="3">
    <source>
        <dbReference type="Proteomes" id="UP001501822"/>
    </source>
</evidence>
<feature type="region of interest" description="Disordered" evidence="1">
    <location>
        <begin position="1"/>
        <end position="36"/>
    </location>
</feature>
<evidence type="ECO:0000256" key="1">
    <source>
        <dbReference type="SAM" id="MobiDB-lite"/>
    </source>
</evidence>
<comment type="caution">
    <text evidence="2">The sequence shown here is derived from an EMBL/GenBank/DDBJ whole genome shotgun (WGS) entry which is preliminary data.</text>
</comment>
<sequence length="125" mass="13252">MLRKPHGGCSHTYEAGFSNGKQDGEAAVSPGMLSTRHAHRQLRQTGLAGRGDPGVVALAEGAKSRAAPSQARVAMLRLVVPGLTAVKARRRSAPGARPLIGSARVATARQRSPHPPTRQRQTDHR</sequence>
<accession>A0ABP3H9Y0</accession>
<reference evidence="3" key="1">
    <citation type="journal article" date="2019" name="Int. J. Syst. Evol. Microbiol.">
        <title>The Global Catalogue of Microorganisms (GCM) 10K type strain sequencing project: providing services to taxonomists for standard genome sequencing and annotation.</title>
        <authorList>
            <consortium name="The Broad Institute Genomics Platform"/>
            <consortium name="The Broad Institute Genome Sequencing Center for Infectious Disease"/>
            <person name="Wu L."/>
            <person name="Ma J."/>
        </authorList>
    </citation>
    <scope>NUCLEOTIDE SEQUENCE [LARGE SCALE GENOMIC DNA]</scope>
    <source>
        <strain evidence="3">JCM 3146</strain>
    </source>
</reference>
<keyword evidence="3" id="KW-1185">Reference proteome</keyword>
<feature type="region of interest" description="Disordered" evidence="1">
    <location>
        <begin position="89"/>
        <end position="125"/>
    </location>
</feature>
<dbReference type="EMBL" id="BAAABM010000066">
    <property type="protein sequence ID" value="GAA0365806.1"/>
    <property type="molecule type" value="Genomic_DNA"/>
</dbReference>